<accession>I4AHP6</accession>
<dbReference type="AlphaFoldDB" id="I4AHP6"/>
<dbReference type="InterPro" id="IPR024976">
    <property type="entry name" value="DUF3885"/>
</dbReference>
<dbReference type="EMBL" id="CP003345">
    <property type="protein sequence ID" value="AFM03481.1"/>
    <property type="molecule type" value="Genomic_DNA"/>
</dbReference>
<name>I4AHP6_BERLS</name>
<dbReference type="OrthoDB" id="72213at2"/>
<reference evidence="3" key="1">
    <citation type="submission" date="2012-06" db="EMBL/GenBank/DDBJ databases">
        <title>The complete genome of Flexibacter litoralis DSM 6794.</title>
        <authorList>
            <person name="Lucas S."/>
            <person name="Copeland A."/>
            <person name="Lapidus A."/>
            <person name="Glavina del Rio T."/>
            <person name="Dalin E."/>
            <person name="Tice H."/>
            <person name="Bruce D."/>
            <person name="Goodwin L."/>
            <person name="Pitluck S."/>
            <person name="Peters L."/>
            <person name="Ovchinnikova G."/>
            <person name="Lu M."/>
            <person name="Kyrpides N."/>
            <person name="Mavromatis K."/>
            <person name="Ivanova N."/>
            <person name="Brettin T."/>
            <person name="Detter J.C."/>
            <person name="Han C."/>
            <person name="Larimer F."/>
            <person name="Land M."/>
            <person name="Hauser L."/>
            <person name="Markowitz V."/>
            <person name="Cheng J.-F."/>
            <person name="Hugenholtz P."/>
            <person name="Woyke T."/>
            <person name="Wu D."/>
            <person name="Spring S."/>
            <person name="Lang E."/>
            <person name="Kopitz M."/>
            <person name="Brambilla E."/>
            <person name="Klenk H.-P."/>
            <person name="Eisen J.A."/>
        </authorList>
    </citation>
    <scope>NUCLEOTIDE SEQUENCE [LARGE SCALE GENOMIC DNA]</scope>
    <source>
        <strain evidence="3">ATCC 23117 / DSM 6794 / NBRC 15988 / NCIMB 1366 / Sio-4</strain>
    </source>
</reference>
<dbReference type="Proteomes" id="UP000006054">
    <property type="component" value="Chromosome"/>
</dbReference>
<dbReference type="eggNOG" id="ENOG50316BE">
    <property type="taxonomic scope" value="Bacteria"/>
</dbReference>
<evidence type="ECO:0000313" key="3">
    <source>
        <dbReference type="Proteomes" id="UP000006054"/>
    </source>
</evidence>
<keyword evidence="3" id="KW-1185">Reference proteome</keyword>
<dbReference type="PATRIC" id="fig|880071.3.peg.1013"/>
<proteinExistence type="predicted"/>
<sequence length="231" mass="27275">MTKLSILQSITVKKRLRTDLQTFLTHLNSNSQIEDRQTIGAKINIRFELGDKLKNGTIKRVNQATQRALRLFNDVFEDIKTPIWILIYENQQSDIYSSKKEYLYQQFEKESFINFYNKIENLHSGYFNTDKNGNEIEEMFETRVIIGKIPISKINIKNILCGIANYEMGFEPAIGQSIFFFNPKNDTSFYMYDDRGCVIRSKKADTIKSIYHKRNNWIVDYHRATIDTFFQ</sequence>
<feature type="domain" description="DUF3885" evidence="1">
    <location>
        <begin position="30"/>
        <end position="222"/>
    </location>
</feature>
<dbReference type="RefSeq" id="WP_014796939.1">
    <property type="nucleotide sequence ID" value="NC_018018.1"/>
</dbReference>
<gene>
    <name evidence="2" type="ordered locus">Fleli_1036</name>
</gene>
<dbReference type="KEGG" id="fli:Fleli_1036"/>
<protein>
    <recommendedName>
        <fullName evidence="1">DUF3885 domain-containing protein</fullName>
    </recommendedName>
</protein>
<dbReference type="HOGENOM" id="CLU_077093_1_0_10"/>
<dbReference type="Pfam" id="PF13021">
    <property type="entry name" value="DUF3885"/>
    <property type="match status" value="1"/>
</dbReference>
<evidence type="ECO:0000259" key="1">
    <source>
        <dbReference type="Pfam" id="PF13021"/>
    </source>
</evidence>
<evidence type="ECO:0000313" key="2">
    <source>
        <dbReference type="EMBL" id="AFM03481.1"/>
    </source>
</evidence>
<organism evidence="2 3">
    <name type="scientific">Bernardetia litoralis (strain ATCC 23117 / DSM 6794 / NBRC 15988 / NCIMB 1366 / Fx l1 / Sio-4)</name>
    <name type="common">Flexibacter litoralis</name>
    <dbReference type="NCBI Taxonomy" id="880071"/>
    <lineage>
        <taxon>Bacteria</taxon>
        <taxon>Pseudomonadati</taxon>
        <taxon>Bacteroidota</taxon>
        <taxon>Cytophagia</taxon>
        <taxon>Cytophagales</taxon>
        <taxon>Bernardetiaceae</taxon>
        <taxon>Bernardetia</taxon>
    </lineage>
</organism>